<dbReference type="Gene3D" id="3.30.300.20">
    <property type="match status" value="1"/>
</dbReference>
<evidence type="ECO:0000313" key="5">
    <source>
        <dbReference type="Proteomes" id="UP000051220"/>
    </source>
</evidence>
<organism evidence="4 5">
    <name type="scientific">Verrucomicrobia subdivision 6 bacterium BACL9 MAG-120924-bin69</name>
    <dbReference type="NCBI Taxonomy" id="1655635"/>
    <lineage>
        <taxon>Bacteria</taxon>
        <taxon>Pseudomonadati</taxon>
        <taxon>Verrucomicrobiota</taxon>
        <taxon>Verrucomicrobiia</taxon>
        <taxon>Verrucomicrobiales</taxon>
        <taxon>Verrucomicrobia subdivision 6</taxon>
    </lineage>
</organism>
<dbReference type="PROSITE" id="PS50084">
    <property type="entry name" value="KH_TYPE_1"/>
    <property type="match status" value="1"/>
</dbReference>
<dbReference type="GO" id="GO:0005737">
    <property type="term" value="C:cytoplasm"/>
    <property type="evidence" value="ECO:0007669"/>
    <property type="project" value="UniProtKB-SubCell"/>
</dbReference>
<dbReference type="HAMAP" id="MF_00088">
    <property type="entry name" value="KhpA"/>
    <property type="match status" value="1"/>
</dbReference>
<dbReference type="GO" id="GO:0003723">
    <property type="term" value="F:RNA binding"/>
    <property type="evidence" value="ECO:0007669"/>
    <property type="project" value="UniProtKB-UniRule"/>
</dbReference>
<name>A0A0R2X8Y4_9BACT</name>
<dbReference type="PANTHER" id="PTHR34654">
    <property type="entry name" value="UPF0109 PROTEIN SCO5592"/>
    <property type="match status" value="1"/>
</dbReference>
<dbReference type="PANTHER" id="PTHR34654:SF1">
    <property type="entry name" value="RNA-BINDING PROTEIN KHPA"/>
    <property type="match status" value="1"/>
</dbReference>
<dbReference type="Pfam" id="PF13083">
    <property type="entry name" value="KH_KhpA-B"/>
    <property type="match status" value="1"/>
</dbReference>
<evidence type="ECO:0000256" key="2">
    <source>
        <dbReference type="ARBA" id="ARBA00022884"/>
    </source>
</evidence>
<dbReference type="InterPro" id="IPR009019">
    <property type="entry name" value="KH_sf_prok-type"/>
</dbReference>
<evidence type="ECO:0000256" key="3">
    <source>
        <dbReference type="HAMAP-Rule" id="MF_00088"/>
    </source>
</evidence>
<comment type="subunit">
    <text evidence="3">Forms a complex with KhpB.</text>
</comment>
<keyword evidence="3" id="KW-0133">Cell shape</keyword>
<dbReference type="AlphaFoldDB" id="A0A0R2X8Y4"/>
<protein>
    <recommendedName>
        <fullName evidence="3">RNA-binding protein KhpA</fullName>
    </recommendedName>
    <alternativeName>
        <fullName evidence="3">KH-domain protein A</fullName>
    </alternativeName>
</protein>
<keyword evidence="3" id="KW-0143">Chaperone</keyword>
<comment type="function">
    <text evidence="3">A probable RNA chaperone. Forms a complex with KhpB which binds to cellular RNA and controls its expression. Plays a role in peptidoglycan (PG) homeostasis and cell length regulation.</text>
</comment>
<keyword evidence="1 3" id="KW-0963">Cytoplasm</keyword>
<dbReference type="Proteomes" id="UP000051220">
    <property type="component" value="Unassembled WGS sequence"/>
</dbReference>
<dbReference type="GO" id="GO:0071555">
    <property type="term" value="P:cell wall organization"/>
    <property type="evidence" value="ECO:0007669"/>
    <property type="project" value="UniProtKB-KW"/>
</dbReference>
<evidence type="ECO:0000313" key="4">
    <source>
        <dbReference type="EMBL" id="KRP32351.1"/>
    </source>
</evidence>
<dbReference type="InterPro" id="IPR015946">
    <property type="entry name" value="KH_dom-like_a/b"/>
</dbReference>
<keyword evidence="3" id="KW-0961">Cell wall biogenesis/degradation</keyword>
<accession>A0A0R2X8Y4</accession>
<reference evidence="4 5" key="1">
    <citation type="submission" date="2015-10" db="EMBL/GenBank/DDBJ databases">
        <title>Metagenome-Assembled Genomes uncover a global brackish microbiome.</title>
        <authorList>
            <person name="Hugerth L.W."/>
            <person name="Larsson J."/>
            <person name="Alneberg J."/>
            <person name="Lindh M.V."/>
            <person name="Legrand C."/>
            <person name="Pinhassi J."/>
            <person name="Andersson A.F."/>
        </authorList>
    </citation>
    <scope>NUCLEOTIDE SEQUENCE [LARGE SCALE GENOMIC DNA]</scope>
    <source>
        <strain evidence="4">BACL9 MAG-120924-bin69</strain>
    </source>
</reference>
<comment type="similarity">
    <text evidence="3">Belongs to the KhpA RNA-binding protein family.</text>
</comment>
<sequence>MRYFLELVLGRLVAHPDEIDVEETSEDGGTLFRIRVNPEDLGRIIGRNGRTIEAIRSLLNASSRDGRHVFVEVEDGEFAGDGQ</sequence>
<keyword evidence="2 3" id="KW-0694">RNA-binding</keyword>
<dbReference type="EMBL" id="LIDN01000272">
    <property type="protein sequence ID" value="KRP32351.1"/>
    <property type="molecule type" value="Genomic_DNA"/>
</dbReference>
<dbReference type="CDD" id="cd22533">
    <property type="entry name" value="KH-II_YlqC-like"/>
    <property type="match status" value="1"/>
</dbReference>
<comment type="subcellular location">
    <subcellularLocation>
        <location evidence="3">Cytoplasm</location>
    </subcellularLocation>
</comment>
<dbReference type="InterPro" id="IPR020627">
    <property type="entry name" value="KhpA"/>
</dbReference>
<proteinExistence type="inferred from homology"/>
<dbReference type="GO" id="GO:0008360">
    <property type="term" value="P:regulation of cell shape"/>
    <property type="evidence" value="ECO:0007669"/>
    <property type="project" value="UniProtKB-KW"/>
</dbReference>
<evidence type="ECO:0000256" key="1">
    <source>
        <dbReference type="ARBA" id="ARBA00022490"/>
    </source>
</evidence>
<dbReference type="SUPFAM" id="SSF54814">
    <property type="entry name" value="Prokaryotic type KH domain (KH-domain type II)"/>
    <property type="match status" value="1"/>
</dbReference>
<gene>
    <name evidence="3" type="primary">khpA</name>
    <name evidence="4" type="ORF">ABS33_06705</name>
</gene>
<dbReference type="GO" id="GO:0009252">
    <property type="term" value="P:peptidoglycan biosynthetic process"/>
    <property type="evidence" value="ECO:0007669"/>
    <property type="project" value="UniProtKB-UniRule"/>
</dbReference>
<comment type="caution">
    <text evidence="4">The sequence shown here is derived from an EMBL/GenBank/DDBJ whole genome shotgun (WGS) entry which is preliminary data.</text>
</comment>